<proteinExistence type="predicted"/>
<protein>
    <recommendedName>
        <fullName evidence="1">Sperm microtubule inner protein 1 C-terminal domain-containing protein</fullName>
    </recommendedName>
</protein>
<dbReference type="PANTHER" id="PTHR35826">
    <property type="entry name" value="PROTEIN ATP6V1FNB-LIKE"/>
    <property type="match status" value="1"/>
</dbReference>
<dbReference type="Pfam" id="PF22589">
    <property type="entry name" value="SPMIP1"/>
    <property type="match status" value="1"/>
</dbReference>
<evidence type="ECO:0000259" key="1">
    <source>
        <dbReference type="Pfam" id="PF22589"/>
    </source>
</evidence>
<dbReference type="Proteomes" id="UP000324832">
    <property type="component" value="Unassembled WGS sequence"/>
</dbReference>
<sequence length="159" mass="18577">MPTDAYCADSWKRSKRRDILWYREHLMPALLAAKENRLYDEKVKAPTQVLPHEVEQSDDISLMKPVEPEVLDLLYGSTEKGAGEVYLKRRFHFRLQTSWDYGWRQKQSKMSARDVNHGRCAILRDTFYRKNNLAPDPGHYSQPAGAQFTVCSEYSCNFN</sequence>
<dbReference type="InterPro" id="IPR054323">
    <property type="entry name" value="SPMIP1_C"/>
</dbReference>
<name>A0A5E4Q5Z2_9NEOP</name>
<reference evidence="2 3" key="1">
    <citation type="submission" date="2017-07" db="EMBL/GenBank/DDBJ databases">
        <authorList>
            <person name="Talla V."/>
            <person name="Backstrom N."/>
        </authorList>
    </citation>
    <scope>NUCLEOTIDE SEQUENCE [LARGE SCALE GENOMIC DNA]</scope>
</reference>
<evidence type="ECO:0000313" key="2">
    <source>
        <dbReference type="EMBL" id="VVC92771.1"/>
    </source>
</evidence>
<accession>A0A5E4Q5Z2</accession>
<dbReference type="PANTHER" id="PTHR35826:SF1">
    <property type="entry name" value="PROTEIN ATP6V1FNB-LIKE"/>
    <property type="match status" value="1"/>
</dbReference>
<gene>
    <name evidence="2" type="ORF">LSINAPIS_LOCUS5130</name>
</gene>
<keyword evidence="3" id="KW-1185">Reference proteome</keyword>
<feature type="domain" description="Sperm microtubule inner protein 1 C-terminal" evidence="1">
    <location>
        <begin position="26"/>
        <end position="137"/>
    </location>
</feature>
<dbReference type="AlphaFoldDB" id="A0A5E4Q5Z2"/>
<evidence type="ECO:0000313" key="3">
    <source>
        <dbReference type="Proteomes" id="UP000324832"/>
    </source>
</evidence>
<organism evidence="2 3">
    <name type="scientific">Leptidea sinapis</name>
    <dbReference type="NCBI Taxonomy" id="189913"/>
    <lineage>
        <taxon>Eukaryota</taxon>
        <taxon>Metazoa</taxon>
        <taxon>Ecdysozoa</taxon>
        <taxon>Arthropoda</taxon>
        <taxon>Hexapoda</taxon>
        <taxon>Insecta</taxon>
        <taxon>Pterygota</taxon>
        <taxon>Neoptera</taxon>
        <taxon>Endopterygota</taxon>
        <taxon>Lepidoptera</taxon>
        <taxon>Glossata</taxon>
        <taxon>Ditrysia</taxon>
        <taxon>Papilionoidea</taxon>
        <taxon>Pieridae</taxon>
        <taxon>Dismorphiinae</taxon>
        <taxon>Leptidea</taxon>
    </lineage>
</organism>
<dbReference type="EMBL" id="FZQP02001404">
    <property type="protein sequence ID" value="VVC92771.1"/>
    <property type="molecule type" value="Genomic_DNA"/>
</dbReference>